<evidence type="ECO:0000313" key="9">
    <source>
        <dbReference type="Proteomes" id="UP000424805"/>
    </source>
</evidence>
<comment type="caution">
    <text evidence="5">The sequence shown here is derived from an EMBL/GenBank/DDBJ whole genome shotgun (WGS) entry which is preliminary data.</text>
</comment>
<dbReference type="KEGG" id="boa:Bovatus_04960"/>
<evidence type="ECO:0000313" key="8">
    <source>
        <dbReference type="Proteomes" id="UP000286031"/>
    </source>
</evidence>
<dbReference type="SMART" id="SM00089">
    <property type="entry name" value="PKD"/>
    <property type="match status" value="1"/>
</dbReference>
<protein>
    <submittedName>
        <fullName evidence="6">Glycerophosphodiester phosphodiesterase family protein</fullName>
    </submittedName>
    <submittedName>
        <fullName evidence="5">PKD domain-containing protein</fullName>
    </submittedName>
</protein>
<dbReference type="GO" id="GO:0008889">
    <property type="term" value="F:glycerophosphodiester phosphodiesterase activity"/>
    <property type="evidence" value="ECO:0007669"/>
    <property type="project" value="TreeGrafter"/>
</dbReference>
<evidence type="ECO:0000313" key="3">
    <source>
        <dbReference type="EMBL" id="KAA3799459.1"/>
    </source>
</evidence>
<dbReference type="GO" id="GO:0005886">
    <property type="term" value="C:plasma membrane"/>
    <property type="evidence" value="ECO:0007669"/>
    <property type="project" value="TreeGrafter"/>
</dbReference>
<reference evidence="9 10" key="2">
    <citation type="journal article" date="2019" name="Nat. Med.">
        <title>A library of human gut bacterial isolates paired with longitudinal multiomics data enables mechanistic microbiome research.</title>
        <authorList>
            <person name="Poyet M."/>
            <person name="Groussin M."/>
            <person name="Gibbons S.M."/>
            <person name="Avila-Pacheco J."/>
            <person name="Jiang X."/>
            <person name="Kearney S.M."/>
            <person name="Perrotta A.R."/>
            <person name="Berdy B."/>
            <person name="Zhao S."/>
            <person name="Lieberman T.D."/>
            <person name="Swanson P.K."/>
            <person name="Smith M."/>
            <person name="Roesemann S."/>
            <person name="Alexander J.E."/>
            <person name="Rich S.A."/>
            <person name="Livny J."/>
            <person name="Vlamakis H."/>
            <person name="Clish C."/>
            <person name="Bullock K."/>
            <person name="Deik A."/>
            <person name="Scott J."/>
            <person name="Pierce K.A."/>
            <person name="Xavier R.J."/>
            <person name="Alm E.J."/>
        </authorList>
    </citation>
    <scope>NUCLEOTIDE SEQUENCE [LARGE SCALE GENOMIC DNA]</scope>
    <source>
        <strain evidence="5 9">BIOML-A15</strain>
        <strain evidence="3 10">BIOML-A183</strain>
        <strain evidence="4 11">BIOML-A41</strain>
    </source>
</reference>
<dbReference type="Gene3D" id="2.60.40.10">
    <property type="entry name" value="Immunoglobulins"/>
    <property type="match status" value="1"/>
</dbReference>
<evidence type="ECO:0000313" key="11">
    <source>
        <dbReference type="Proteomes" id="UP000478493"/>
    </source>
</evidence>
<dbReference type="Proteomes" id="UP000460135">
    <property type="component" value="Unassembled WGS sequence"/>
</dbReference>
<dbReference type="AlphaFoldDB" id="A0A139KSB9"/>
<dbReference type="Proteomes" id="UP000286031">
    <property type="component" value="Unassembled WGS sequence"/>
</dbReference>
<dbReference type="RefSeq" id="WP_004302290.1">
    <property type="nucleotide sequence ID" value="NZ_BAABYJ010000001.1"/>
</dbReference>
<reference evidence="6" key="3">
    <citation type="submission" date="2022-10" db="EMBL/GenBank/DDBJ databases">
        <title>Human gut microbiome strain richness.</title>
        <authorList>
            <person name="Chen-Liaw A."/>
        </authorList>
    </citation>
    <scope>NUCLEOTIDE SEQUENCE</scope>
    <source>
        <strain evidence="6">F7_m1001271B151109d0_201107</strain>
    </source>
</reference>
<dbReference type="PANTHER" id="PTHR46320:SF1">
    <property type="entry name" value="GLYCEROPHOSPHODIESTER PHOSPHODIESTERASE 1"/>
    <property type="match status" value="1"/>
</dbReference>
<evidence type="ECO:0000313" key="5">
    <source>
        <dbReference type="EMBL" id="KAA4621622.1"/>
    </source>
</evidence>
<name>A0A139KSB9_BACOV</name>
<dbReference type="GO" id="GO:0006644">
    <property type="term" value="P:phospholipid metabolic process"/>
    <property type="evidence" value="ECO:0007669"/>
    <property type="project" value="TreeGrafter"/>
</dbReference>
<dbReference type="PROSITE" id="PS51704">
    <property type="entry name" value="GP_PDE"/>
    <property type="match status" value="1"/>
</dbReference>
<evidence type="ECO:0000313" key="7">
    <source>
        <dbReference type="EMBL" id="RGX12865.1"/>
    </source>
</evidence>
<dbReference type="CDD" id="cd00146">
    <property type="entry name" value="PKD"/>
    <property type="match status" value="1"/>
</dbReference>
<proteinExistence type="predicted"/>
<organism evidence="5 9">
    <name type="scientific">Bacteroides ovatus</name>
    <dbReference type="NCBI Taxonomy" id="28116"/>
    <lineage>
        <taxon>Bacteria</taxon>
        <taxon>Pseudomonadati</taxon>
        <taxon>Bacteroidota</taxon>
        <taxon>Bacteroidia</taxon>
        <taxon>Bacteroidales</taxon>
        <taxon>Bacteroidaceae</taxon>
        <taxon>Bacteroides</taxon>
    </lineage>
</organism>
<dbReference type="InterPro" id="IPR013783">
    <property type="entry name" value="Ig-like_fold"/>
</dbReference>
<reference evidence="7 8" key="1">
    <citation type="submission" date="2018-08" db="EMBL/GenBank/DDBJ databases">
        <title>A genome reference for cultivated species of the human gut microbiota.</title>
        <authorList>
            <person name="Zou Y."/>
            <person name="Xue W."/>
            <person name="Luo G."/>
        </authorList>
    </citation>
    <scope>NUCLEOTIDE SEQUENCE [LARGE SCALE GENOMIC DNA]</scope>
    <source>
        <strain evidence="7 8">AF04-46</strain>
    </source>
</reference>
<dbReference type="EMBL" id="VWLX01000025">
    <property type="protein sequence ID" value="KAA3799459.1"/>
    <property type="molecule type" value="Genomic_DNA"/>
</dbReference>
<evidence type="ECO:0000313" key="10">
    <source>
        <dbReference type="Proteomes" id="UP000460135"/>
    </source>
</evidence>
<dbReference type="EMBL" id="VWGP01000015">
    <property type="protein sequence ID" value="KAA4532094.1"/>
    <property type="molecule type" value="Genomic_DNA"/>
</dbReference>
<gene>
    <name evidence="7" type="ORF">DWV35_02895</name>
    <name evidence="4" type="ORF">F3B85_18165</name>
    <name evidence="5" type="ORF">F3B90_21755</name>
    <name evidence="3" type="ORF">F3F51_24205</name>
    <name evidence="6" type="ORF">PO240_14555</name>
</gene>
<feature type="domain" description="PKD" evidence="1">
    <location>
        <begin position="69"/>
        <end position="114"/>
    </location>
</feature>
<dbReference type="SUPFAM" id="SSF51695">
    <property type="entry name" value="PLC-like phosphodiesterases"/>
    <property type="match status" value="1"/>
</dbReference>
<dbReference type="EMBL" id="JAQNWR010000009">
    <property type="protein sequence ID" value="MDC2409097.1"/>
    <property type="molecule type" value="Genomic_DNA"/>
</dbReference>
<dbReference type="InterPro" id="IPR000601">
    <property type="entry name" value="PKD_dom"/>
</dbReference>
<dbReference type="EMBL" id="QSBI01000002">
    <property type="protein sequence ID" value="RGX12865.1"/>
    <property type="molecule type" value="Genomic_DNA"/>
</dbReference>
<dbReference type="GeneID" id="29455228"/>
<sequence length="384" mass="42362">MIRKISNIIYISVLAVVLFACGDDSTIEEQGSGTITARVMASNAYPALEEKVVLKVALNDGQDIQSVVWTMEGQTLGEEPELEYTFTKEGSYNISVRVTDKTGNVAAALQKLQVSGKSLRYALQHFDPAKVWIMGHRGNSSNPNIPENSIAGIESCIELGGAVDIVEVDPRMTKDGVIVLMHDETIDRTTTGKGKVKDLTYEQLQSYRLKLADGTVTNHTVPSLYDALVAGRGKIFFDLDFLNKVSPKELYDVVKSCGMLDRVFFYTSNNRDVLQNILDYSPAPIPYPQCENEEHADFLSQQPGVMFAQISLSKTLNGGLSTAISSKGLFVSTNMLDMNGYTYDTQMTQGNYTGVDLILSKGINLIQTDHPQLLDTYLKQRGKR</sequence>
<evidence type="ECO:0000313" key="4">
    <source>
        <dbReference type="EMBL" id="KAA4532094.1"/>
    </source>
</evidence>
<evidence type="ECO:0000259" key="2">
    <source>
        <dbReference type="PROSITE" id="PS51704"/>
    </source>
</evidence>
<dbReference type="CDD" id="cd08566">
    <property type="entry name" value="GDPD_AtGDE_like"/>
    <property type="match status" value="1"/>
</dbReference>
<dbReference type="Proteomes" id="UP001214017">
    <property type="component" value="Unassembled WGS sequence"/>
</dbReference>
<dbReference type="InterPro" id="IPR035986">
    <property type="entry name" value="PKD_dom_sf"/>
</dbReference>
<dbReference type="InterPro" id="IPR017946">
    <property type="entry name" value="PLC-like_Pdiesterase_TIM-brl"/>
</dbReference>
<dbReference type="InterPro" id="IPR030395">
    <property type="entry name" value="GP_PDE_dom"/>
</dbReference>
<feature type="domain" description="GP-PDE" evidence="2">
    <location>
        <begin position="131"/>
        <end position="378"/>
    </location>
</feature>
<dbReference type="InterPro" id="IPR022409">
    <property type="entry name" value="PKD/Chitinase_dom"/>
</dbReference>
<dbReference type="PROSITE" id="PS50093">
    <property type="entry name" value="PKD"/>
    <property type="match status" value="1"/>
</dbReference>
<dbReference type="PROSITE" id="PS51257">
    <property type="entry name" value="PROKAR_LIPOPROTEIN"/>
    <property type="match status" value="1"/>
</dbReference>
<accession>A0A139KSB9</accession>
<dbReference type="SUPFAM" id="SSF49299">
    <property type="entry name" value="PKD domain"/>
    <property type="match status" value="1"/>
</dbReference>
<evidence type="ECO:0000259" key="1">
    <source>
        <dbReference type="PROSITE" id="PS50093"/>
    </source>
</evidence>
<dbReference type="Pfam" id="PF00801">
    <property type="entry name" value="PKD"/>
    <property type="match status" value="1"/>
</dbReference>
<dbReference type="GO" id="GO:0006580">
    <property type="term" value="P:ethanolamine metabolic process"/>
    <property type="evidence" value="ECO:0007669"/>
    <property type="project" value="TreeGrafter"/>
</dbReference>
<dbReference type="Pfam" id="PF03009">
    <property type="entry name" value="GDPD"/>
    <property type="match status" value="1"/>
</dbReference>
<dbReference type="EMBL" id="VWFP01000029">
    <property type="protein sequence ID" value="KAA4621622.1"/>
    <property type="molecule type" value="Genomic_DNA"/>
</dbReference>
<dbReference type="Proteomes" id="UP000424805">
    <property type="component" value="Unassembled WGS sequence"/>
</dbReference>
<dbReference type="Gene3D" id="3.20.20.190">
    <property type="entry name" value="Phosphatidylinositol (PI) phosphodiesterase"/>
    <property type="match status" value="1"/>
</dbReference>
<dbReference type="GO" id="GO:0070291">
    <property type="term" value="P:N-acylethanolamine metabolic process"/>
    <property type="evidence" value="ECO:0007669"/>
    <property type="project" value="TreeGrafter"/>
</dbReference>
<dbReference type="Proteomes" id="UP000478493">
    <property type="component" value="Unassembled WGS sequence"/>
</dbReference>
<dbReference type="PANTHER" id="PTHR46320">
    <property type="entry name" value="GLYCEROPHOSPHODIESTER PHOSPHODIESTERASE 1"/>
    <property type="match status" value="1"/>
</dbReference>
<dbReference type="STRING" id="28116.Bovatus_04960"/>
<evidence type="ECO:0000313" key="6">
    <source>
        <dbReference type="EMBL" id="MDC2409097.1"/>
    </source>
</evidence>